<gene>
    <name evidence="2" type="primary">LOC102805024</name>
</gene>
<reference evidence="2" key="1">
    <citation type="submission" date="2025-08" db="UniProtKB">
        <authorList>
            <consortium name="RefSeq"/>
        </authorList>
    </citation>
    <scope>IDENTIFICATION</scope>
    <source>
        <tissue evidence="2">Testes</tissue>
    </source>
</reference>
<dbReference type="PANTHER" id="PTHR19446">
    <property type="entry name" value="REVERSE TRANSCRIPTASES"/>
    <property type="match status" value="1"/>
</dbReference>
<dbReference type="Proteomes" id="UP000694865">
    <property type="component" value="Unplaced"/>
</dbReference>
<proteinExistence type="predicted"/>
<dbReference type="GeneID" id="102805024"/>
<keyword evidence="1" id="KW-1185">Reference proteome</keyword>
<accession>A0ABM0MQU9</accession>
<sequence length="154" mass="17988">MKKIEDLTCSTNPQEFWKTINKLTHQNEKSRVQQNSHQTWIEHFQEPSKNKVTTKEQQVALQEKLKLLEQNKSVDTNLNKEIKLKEILYATKKLKNKKSCGPDSIPGEMLKYNSTSMKDALKKLFNHVLQTGEYPNNWNVSLLSPLHKQSDKHD</sequence>
<organism evidence="1 2">
    <name type="scientific">Saccoglossus kowalevskii</name>
    <name type="common">Acorn worm</name>
    <dbReference type="NCBI Taxonomy" id="10224"/>
    <lineage>
        <taxon>Eukaryota</taxon>
        <taxon>Metazoa</taxon>
        <taxon>Hemichordata</taxon>
        <taxon>Enteropneusta</taxon>
        <taxon>Harrimaniidae</taxon>
        <taxon>Saccoglossus</taxon>
    </lineage>
</organism>
<evidence type="ECO:0000313" key="1">
    <source>
        <dbReference type="Proteomes" id="UP000694865"/>
    </source>
</evidence>
<protein>
    <submittedName>
        <fullName evidence="2">Uncharacterized protein LOC102805024</fullName>
    </submittedName>
</protein>
<dbReference type="RefSeq" id="XP_006822390.1">
    <property type="nucleotide sequence ID" value="XM_006822327.1"/>
</dbReference>
<name>A0ABM0MQU9_SACKO</name>
<evidence type="ECO:0000313" key="2">
    <source>
        <dbReference type="RefSeq" id="XP_006822390.1"/>
    </source>
</evidence>